<protein>
    <recommendedName>
        <fullName evidence="3">C2H2-type domain-containing protein</fullName>
    </recommendedName>
</protein>
<dbReference type="EMBL" id="JAVHJO010000019">
    <property type="protein sequence ID" value="KAK6523093.1"/>
    <property type="molecule type" value="Genomic_DNA"/>
</dbReference>
<keyword evidence="1" id="KW-0479">Metal-binding</keyword>
<feature type="domain" description="C2H2-type" evidence="3">
    <location>
        <begin position="114"/>
        <end position="133"/>
    </location>
</feature>
<evidence type="ECO:0000313" key="5">
    <source>
        <dbReference type="Proteomes" id="UP001365542"/>
    </source>
</evidence>
<feature type="compositionally biased region" description="Polar residues" evidence="2">
    <location>
        <begin position="240"/>
        <end position="254"/>
    </location>
</feature>
<dbReference type="Gene3D" id="3.30.160.60">
    <property type="entry name" value="Classic Zinc Finger"/>
    <property type="match status" value="1"/>
</dbReference>
<dbReference type="Proteomes" id="UP001365542">
    <property type="component" value="Unassembled WGS sequence"/>
</dbReference>
<reference evidence="4 5" key="1">
    <citation type="submission" date="2019-10" db="EMBL/GenBank/DDBJ databases">
        <authorList>
            <person name="Palmer J.M."/>
        </authorList>
    </citation>
    <scope>NUCLEOTIDE SEQUENCE [LARGE SCALE GENOMIC DNA]</scope>
    <source>
        <strain evidence="4 5">TWF694</strain>
    </source>
</reference>
<dbReference type="GO" id="GO:0008270">
    <property type="term" value="F:zinc ion binding"/>
    <property type="evidence" value="ECO:0007669"/>
    <property type="project" value="UniProtKB-KW"/>
</dbReference>
<dbReference type="SUPFAM" id="SSF57667">
    <property type="entry name" value="beta-beta-alpha zinc fingers"/>
    <property type="match status" value="1"/>
</dbReference>
<sequence length="323" mass="36185">MSGGTLFGDTGKQDVEDMDLGLPQDLLWSNHLTAVNTETPPATASISPFSVNESFNQDSSLQMTDNETYESIAPYANSQDYGYVSVQQGKEAAVPQGADIRSERTPIHKSAKSFRCSRCKRAFGRSDNLKRHESRCLKNNNFGKDATEVYKKDSNEANSVLKRGPRVSMRDLRLKTKEGFFEERTSKLRWLYVLLQVHFFHERKFREKSDSPVSSCTIAAENLSGTESTSIKDLKALPEGSSSREGASPQSNLHWVQRERKRKDRDEDEEDRGDDGRLPPSKCNGGSDRDASFKWFACPYAKGDLTGHPTCLLISRKDLAGVK</sequence>
<dbReference type="AlphaFoldDB" id="A0AAV9WSI7"/>
<comment type="caution">
    <text evidence="4">The sequence shown here is derived from an EMBL/GenBank/DDBJ whole genome shotgun (WGS) entry which is preliminary data.</text>
</comment>
<dbReference type="PROSITE" id="PS50157">
    <property type="entry name" value="ZINC_FINGER_C2H2_2"/>
    <property type="match status" value="1"/>
</dbReference>
<gene>
    <name evidence="4" type="ORF">TWF694_005991</name>
</gene>
<keyword evidence="1" id="KW-0862">Zinc</keyword>
<name>A0AAV9WSI7_9PEZI</name>
<evidence type="ECO:0000313" key="4">
    <source>
        <dbReference type="EMBL" id="KAK6523093.1"/>
    </source>
</evidence>
<evidence type="ECO:0000259" key="3">
    <source>
        <dbReference type="PROSITE" id="PS50157"/>
    </source>
</evidence>
<organism evidence="4 5">
    <name type="scientific">Orbilia ellipsospora</name>
    <dbReference type="NCBI Taxonomy" id="2528407"/>
    <lineage>
        <taxon>Eukaryota</taxon>
        <taxon>Fungi</taxon>
        <taxon>Dikarya</taxon>
        <taxon>Ascomycota</taxon>
        <taxon>Pezizomycotina</taxon>
        <taxon>Orbiliomycetes</taxon>
        <taxon>Orbiliales</taxon>
        <taxon>Orbiliaceae</taxon>
        <taxon>Orbilia</taxon>
    </lineage>
</organism>
<dbReference type="InterPro" id="IPR036236">
    <property type="entry name" value="Znf_C2H2_sf"/>
</dbReference>
<evidence type="ECO:0000256" key="2">
    <source>
        <dbReference type="SAM" id="MobiDB-lite"/>
    </source>
</evidence>
<evidence type="ECO:0000256" key="1">
    <source>
        <dbReference type="PROSITE-ProRule" id="PRU00042"/>
    </source>
</evidence>
<feature type="region of interest" description="Disordered" evidence="2">
    <location>
        <begin position="230"/>
        <end position="291"/>
    </location>
</feature>
<keyword evidence="5" id="KW-1185">Reference proteome</keyword>
<dbReference type="InterPro" id="IPR013087">
    <property type="entry name" value="Znf_C2H2_type"/>
</dbReference>
<proteinExistence type="predicted"/>
<accession>A0AAV9WSI7</accession>
<keyword evidence="1" id="KW-0863">Zinc-finger</keyword>